<dbReference type="SUPFAM" id="SSF55486">
    <property type="entry name" value="Metalloproteases ('zincins'), catalytic domain"/>
    <property type="match status" value="1"/>
</dbReference>
<dbReference type="PANTHER" id="PTHR11804">
    <property type="entry name" value="PROTEASE M3 THIMET OLIGOPEPTIDASE-RELATED"/>
    <property type="match status" value="1"/>
</dbReference>
<reference evidence="1" key="1">
    <citation type="submission" date="2025-08" db="UniProtKB">
        <authorList>
            <consortium name="Ensembl"/>
        </authorList>
    </citation>
    <scope>IDENTIFICATION</scope>
</reference>
<accession>A0A8C6SUP1</accession>
<reference evidence="1" key="2">
    <citation type="submission" date="2025-09" db="UniProtKB">
        <authorList>
            <consortium name="Ensembl"/>
        </authorList>
    </citation>
    <scope>IDENTIFICATION</scope>
</reference>
<dbReference type="GO" id="GO:0006518">
    <property type="term" value="P:peptide metabolic process"/>
    <property type="evidence" value="ECO:0007669"/>
    <property type="project" value="TreeGrafter"/>
</dbReference>
<dbReference type="Proteomes" id="UP000694523">
    <property type="component" value="Unplaced"/>
</dbReference>
<dbReference type="InterPro" id="IPR045090">
    <property type="entry name" value="Pept_M3A_M3B"/>
</dbReference>
<keyword evidence="2" id="KW-1185">Reference proteome</keyword>
<protein>
    <recommendedName>
        <fullName evidence="3">Mitochondrial intermediate peptidase</fullName>
    </recommendedName>
</protein>
<dbReference type="GO" id="GO:0006627">
    <property type="term" value="P:protein processing involved in protein targeting to mitochondrion"/>
    <property type="evidence" value="ECO:0007669"/>
    <property type="project" value="TreeGrafter"/>
</dbReference>
<organism evidence="1 2">
    <name type="scientific">Neogobius melanostomus</name>
    <name type="common">round goby</name>
    <dbReference type="NCBI Taxonomy" id="47308"/>
    <lineage>
        <taxon>Eukaryota</taxon>
        <taxon>Metazoa</taxon>
        <taxon>Chordata</taxon>
        <taxon>Craniata</taxon>
        <taxon>Vertebrata</taxon>
        <taxon>Euteleostomi</taxon>
        <taxon>Actinopterygii</taxon>
        <taxon>Neopterygii</taxon>
        <taxon>Teleostei</taxon>
        <taxon>Neoteleostei</taxon>
        <taxon>Acanthomorphata</taxon>
        <taxon>Gobiaria</taxon>
        <taxon>Gobiiformes</taxon>
        <taxon>Gobioidei</taxon>
        <taxon>Gobiidae</taxon>
        <taxon>Benthophilinae</taxon>
        <taxon>Neogobiini</taxon>
        <taxon>Neogobius</taxon>
    </lineage>
</organism>
<proteinExistence type="predicted"/>
<dbReference type="Ensembl" id="ENSNMLT00000012985.1">
    <property type="protein sequence ID" value="ENSNMLP00000011489.1"/>
    <property type="gene ID" value="ENSNMLG00000007850.1"/>
</dbReference>
<evidence type="ECO:0000313" key="1">
    <source>
        <dbReference type="Ensembl" id="ENSNMLP00000011489.1"/>
    </source>
</evidence>
<dbReference type="GO" id="GO:0004222">
    <property type="term" value="F:metalloendopeptidase activity"/>
    <property type="evidence" value="ECO:0007669"/>
    <property type="project" value="InterPro"/>
</dbReference>
<dbReference type="GO" id="GO:0005739">
    <property type="term" value="C:mitochondrion"/>
    <property type="evidence" value="ECO:0007669"/>
    <property type="project" value="TreeGrafter"/>
</dbReference>
<dbReference type="AlphaFoldDB" id="A0A8C6SUP1"/>
<evidence type="ECO:0008006" key="3">
    <source>
        <dbReference type="Google" id="ProtNLM"/>
    </source>
</evidence>
<sequence>MSAVKRLLCLIKHRGFLRTQFGRNVTTWSPVGAAFNAKPHRRPDLFEKNVGLFGVPELNCPAGFEVATKEALKNTERLLNKACTCPPGVDTVESFDQLSDGLCKVADLADFVKVAHPDPAFREAAERTCVEIGTVVEKLNTNVELCQSLKRLLDNPEVVSKLDPDTRRVAELFMFDFEISGIHLDDKLVDISHWNACLD</sequence>
<name>A0A8C6SUP1_9GOBI</name>
<dbReference type="Gene3D" id="1.10.1370.40">
    <property type="match status" value="1"/>
</dbReference>
<dbReference type="PANTHER" id="PTHR11804:SF71">
    <property type="entry name" value="MITOCHONDRIAL INTERMEDIATE PEPTIDASE"/>
    <property type="match status" value="1"/>
</dbReference>
<evidence type="ECO:0000313" key="2">
    <source>
        <dbReference type="Proteomes" id="UP000694523"/>
    </source>
</evidence>